<name>A0A9P7DB35_9AGAM</name>
<organism evidence="1 2">
    <name type="scientific">Suillus plorans</name>
    <dbReference type="NCBI Taxonomy" id="116603"/>
    <lineage>
        <taxon>Eukaryota</taxon>
        <taxon>Fungi</taxon>
        <taxon>Dikarya</taxon>
        <taxon>Basidiomycota</taxon>
        <taxon>Agaricomycotina</taxon>
        <taxon>Agaricomycetes</taxon>
        <taxon>Agaricomycetidae</taxon>
        <taxon>Boletales</taxon>
        <taxon>Suillineae</taxon>
        <taxon>Suillaceae</taxon>
        <taxon>Suillus</taxon>
    </lineage>
</organism>
<evidence type="ECO:0000313" key="2">
    <source>
        <dbReference type="Proteomes" id="UP000719766"/>
    </source>
</evidence>
<dbReference type="Proteomes" id="UP000719766">
    <property type="component" value="Unassembled WGS sequence"/>
</dbReference>
<reference evidence="1" key="1">
    <citation type="journal article" date="2020" name="New Phytol.">
        <title>Comparative genomics reveals dynamic genome evolution in host specialist ectomycorrhizal fungi.</title>
        <authorList>
            <person name="Lofgren L.A."/>
            <person name="Nguyen N.H."/>
            <person name="Vilgalys R."/>
            <person name="Ruytinx J."/>
            <person name="Liao H.L."/>
            <person name="Branco S."/>
            <person name="Kuo A."/>
            <person name="LaButti K."/>
            <person name="Lipzen A."/>
            <person name="Andreopoulos W."/>
            <person name="Pangilinan J."/>
            <person name="Riley R."/>
            <person name="Hundley H."/>
            <person name="Na H."/>
            <person name="Barry K."/>
            <person name="Grigoriev I.V."/>
            <person name="Stajich J.E."/>
            <person name="Kennedy P.G."/>
        </authorList>
    </citation>
    <scope>NUCLEOTIDE SEQUENCE</scope>
    <source>
        <strain evidence="1">S12</strain>
    </source>
</reference>
<protein>
    <recommendedName>
        <fullName evidence="3">F-box domain-containing protein</fullName>
    </recommendedName>
</protein>
<evidence type="ECO:0000313" key="1">
    <source>
        <dbReference type="EMBL" id="KAG1785266.1"/>
    </source>
</evidence>
<gene>
    <name evidence="1" type="ORF">HD556DRAFT_1423467</name>
</gene>
<accession>A0A9P7DB35</accession>
<comment type="caution">
    <text evidence="1">The sequence shown here is derived from an EMBL/GenBank/DDBJ whole genome shotgun (WGS) entry which is preliminary data.</text>
</comment>
<evidence type="ECO:0008006" key="3">
    <source>
        <dbReference type="Google" id="ProtNLM"/>
    </source>
</evidence>
<dbReference type="OrthoDB" id="3041043at2759"/>
<dbReference type="EMBL" id="JABBWE010000114">
    <property type="protein sequence ID" value="KAG1785266.1"/>
    <property type="molecule type" value="Genomic_DNA"/>
</dbReference>
<dbReference type="RefSeq" id="XP_041152751.1">
    <property type="nucleotide sequence ID" value="XM_041304555.1"/>
</dbReference>
<dbReference type="AlphaFoldDB" id="A0A9P7DB35"/>
<keyword evidence="2" id="KW-1185">Reference proteome</keyword>
<dbReference type="GeneID" id="64598319"/>
<proteinExistence type="predicted"/>
<sequence length="413" mass="48265">MWKSRAARQVAQRPPQRASRMKHVFSNAPIYDSIFRNLSPRTLVRLSRTCHMIHEAVTRFCQRAYNINRHLSRYFPDPLSFRSLQARTGLIISGSSALQFLDRSFYPESDLDIYCHPGHVYEVLEWMDSFGYRFEPHKYQEAGWRTQVSADWDGTVSRMRVPWHYLEEEDRLRSTRYSNIAEVYTFKRLVVIDEECVELQVQVIEAINNPIDTIMKYHSTCVMNIITFDAAYSFYPIATFEDRSALKIPGSRHRPDVLAKYIKRGWRVYSLFRPGDLARPHESPFLPNITRWVGDRHCWTVPLDTSGVELRRALSPPSEQFSWDPSTQSGWTLLTKPSSLANFSEPKMDANLVATTIFRYSYMIPSQSLSLAIRGWACSQAKLYHGLVTRRDWTWFDAEIPRLRELTDVEQVT</sequence>
<dbReference type="CDD" id="cd09917">
    <property type="entry name" value="F-box_SF"/>
    <property type="match status" value="1"/>
</dbReference>